<dbReference type="KEGG" id="saqu:EJC51_22080"/>
<evidence type="ECO:0000256" key="1">
    <source>
        <dbReference type="ARBA" id="ARBA00006484"/>
    </source>
</evidence>
<keyword evidence="5" id="KW-1185">Reference proteome</keyword>
<proteinExistence type="inferred from homology"/>
<dbReference type="AlphaFoldDB" id="A0A3Q9C1U3"/>
<protein>
    <submittedName>
        <fullName evidence="4">SDR family NAD(P)-dependent oxidoreductase</fullName>
    </submittedName>
</protein>
<dbReference type="Pfam" id="PF00106">
    <property type="entry name" value="adh_short"/>
    <property type="match status" value="1"/>
</dbReference>
<dbReference type="Proteomes" id="UP000280197">
    <property type="component" value="Chromosome"/>
</dbReference>
<evidence type="ECO:0000313" key="5">
    <source>
        <dbReference type="Proteomes" id="UP000280197"/>
    </source>
</evidence>
<dbReference type="PROSITE" id="PS00061">
    <property type="entry name" value="ADH_SHORT"/>
    <property type="match status" value="1"/>
</dbReference>
<dbReference type="InterPro" id="IPR002347">
    <property type="entry name" value="SDR_fam"/>
</dbReference>
<dbReference type="PANTHER" id="PTHR43157:SF31">
    <property type="entry name" value="PHOSPHATIDYLINOSITOL-GLYCAN BIOSYNTHESIS CLASS F PROTEIN"/>
    <property type="match status" value="1"/>
</dbReference>
<evidence type="ECO:0000256" key="3">
    <source>
        <dbReference type="RuleBase" id="RU000363"/>
    </source>
</evidence>
<name>A0A3Q9C1U3_9ACTN</name>
<evidence type="ECO:0000256" key="2">
    <source>
        <dbReference type="ARBA" id="ARBA00023002"/>
    </source>
</evidence>
<dbReference type="InterPro" id="IPR020904">
    <property type="entry name" value="Sc_DH/Rdtase_CS"/>
</dbReference>
<dbReference type="PRINTS" id="PR00081">
    <property type="entry name" value="GDHRDH"/>
</dbReference>
<evidence type="ECO:0000313" key="4">
    <source>
        <dbReference type="EMBL" id="AZP18538.1"/>
    </source>
</evidence>
<dbReference type="GO" id="GO:0016491">
    <property type="term" value="F:oxidoreductase activity"/>
    <property type="evidence" value="ECO:0007669"/>
    <property type="project" value="UniProtKB-KW"/>
</dbReference>
<dbReference type="SUPFAM" id="SSF51735">
    <property type="entry name" value="NAD(P)-binding Rossmann-fold domains"/>
    <property type="match status" value="1"/>
</dbReference>
<dbReference type="EMBL" id="CP034463">
    <property type="protein sequence ID" value="AZP18538.1"/>
    <property type="molecule type" value="Genomic_DNA"/>
</dbReference>
<dbReference type="InterPro" id="IPR036291">
    <property type="entry name" value="NAD(P)-bd_dom_sf"/>
</dbReference>
<accession>A0A3Q9C1U3</accession>
<keyword evidence="2" id="KW-0560">Oxidoreductase</keyword>
<dbReference type="Gene3D" id="3.40.50.720">
    <property type="entry name" value="NAD(P)-binding Rossmann-like Domain"/>
    <property type="match status" value="1"/>
</dbReference>
<gene>
    <name evidence="4" type="ORF">EJC51_22080</name>
</gene>
<sequence>MKEQDVTSTERVALVTGSTSGLGEATARLLAEEGWHVVVHGRDPRKVAKALAGVRSAGRGQGSSLVADLSRRDGVHALADEVLATYGRLDALINNAGVATPNRSARTRRVTADGLQLEWQVNFLAPFALTLRLSGLLARSAPALVVNVSSVAQGWGQLRWDDLQMAGRWDRMAAYAQSKLALTAFTNEYAQRLRADGVRANSLHPGMCATKMVRSTFVLAPHRTGYGARNIVRLVTDPRLENASGVYFHERRRIEPNPFAQDVVGRRRLWEVALDQSGVIGRPDEVPAELLTA</sequence>
<dbReference type="PRINTS" id="PR00080">
    <property type="entry name" value="SDRFAMILY"/>
</dbReference>
<reference evidence="4 5" key="1">
    <citation type="submission" date="2018-12" db="EMBL/GenBank/DDBJ databases">
        <authorList>
            <person name="Li K."/>
        </authorList>
    </citation>
    <scope>NUCLEOTIDE SEQUENCE [LARGE SCALE GENOMIC DNA]</scope>
    <source>
        <strain evidence="5">CR22</strain>
    </source>
</reference>
<dbReference type="PANTHER" id="PTHR43157">
    <property type="entry name" value="PHOSPHATIDYLINOSITOL-GLYCAN BIOSYNTHESIS CLASS F PROTEIN-RELATED"/>
    <property type="match status" value="1"/>
</dbReference>
<organism evidence="4 5">
    <name type="scientific">Streptomyces aquilus</name>
    <dbReference type="NCBI Taxonomy" id="2548456"/>
    <lineage>
        <taxon>Bacteria</taxon>
        <taxon>Bacillati</taxon>
        <taxon>Actinomycetota</taxon>
        <taxon>Actinomycetes</taxon>
        <taxon>Kitasatosporales</taxon>
        <taxon>Streptomycetaceae</taxon>
        <taxon>Streptomyces</taxon>
    </lineage>
</organism>
<comment type="similarity">
    <text evidence="1 3">Belongs to the short-chain dehydrogenases/reductases (SDR) family.</text>
</comment>